<dbReference type="AlphaFoldDB" id="A0A7W3NI71"/>
<reference evidence="1 2" key="1">
    <citation type="submission" date="2020-08" db="EMBL/GenBank/DDBJ databases">
        <title>Sequencing the genomes of 1000 actinobacteria strains.</title>
        <authorList>
            <person name="Klenk H.-P."/>
        </authorList>
    </citation>
    <scope>NUCLEOTIDE SEQUENCE [LARGE SCALE GENOMIC DNA]</scope>
    <source>
        <strain evidence="1 2">DSM 41827</strain>
    </source>
</reference>
<organism evidence="1 2">
    <name type="scientific">Streptomyces murinus</name>
    <dbReference type="NCBI Taxonomy" id="33900"/>
    <lineage>
        <taxon>Bacteria</taxon>
        <taxon>Bacillati</taxon>
        <taxon>Actinomycetota</taxon>
        <taxon>Actinomycetes</taxon>
        <taxon>Kitasatosporales</taxon>
        <taxon>Streptomycetaceae</taxon>
        <taxon>Streptomyces</taxon>
    </lineage>
</organism>
<gene>
    <name evidence="1" type="ORF">HDA42_000072</name>
</gene>
<protein>
    <submittedName>
        <fullName evidence="1">Uncharacterized protein</fullName>
    </submittedName>
</protein>
<dbReference type="RefSeq" id="WP_182774336.1">
    <property type="nucleotide sequence ID" value="NZ_BAAAHW010000016.1"/>
</dbReference>
<dbReference type="EMBL" id="JACJIJ010000001">
    <property type="protein sequence ID" value="MBA9050897.1"/>
    <property type="molecule type" value="Genomic_DNA"/>
</dbReference>
<evidence type="ECO:0000313" key="2">
    <source>
        <dbReference type="Proteomes" id="UP000577386"/>
    </source>
</evidence>
<keyword evidence="2" id="KW-1185">Reference proteome</keyword>
<accession>A0A7W3NI71</accession>
<sequence length="57" mass="6511">MLEQIAARRAELNVFAEQLVKQLAEVRAEQGESVATMRVVQRISEQVYAARVPSRRQ</sequence>
<name>A0A7W3NI71_STRMR</name>
<comment type="caution">
    <text evidence="1">The sequence shown here is derived from an EMBL/GenBank/DDBJ whole genome shotgun (WGS) entry which is preliminary data.</text>
</comment>
<evidence type="ECO:0000313" key="1">
    <source>
        <dbReference type="EMBL" id="MBA9050897.1"/>
    </source>
</evidence>
<dbReference type="Proteomes" id="UP000577386">
    <property type="component" value="Unassembled WGS sequence"/>
</dbReference>
<proteinExistence type="predicted"/>